<evidence type="ECO:0000313" key="1">
    <source>
        <dbReference type="EMBL" id="AFK46912.1"/>
    </source>
</evidence>
<dbReference type="PANTHER" id="PTHR34807:SF3">
    <property type="entry name" value="OS08G0270800 PROTEIN"/>
    <property type="match status" value="1"/>
</dbReference>
<protein>
    <submittedName>
        <fullName evidence="1">Uncharacterized protein</fullName>
    </submittedName>
</protein>
<dbReference type="PANTHER" id="PTHR34807">
    <property type="entry name" value="OS08G0270800 PROTEIN"/>
    <property type="match status" value="1"/>
</dbReference>
<name>I3T320_LOTJA</name>
<reference evidence="1" key="1">
    <citation type="submission" date="2012-05" db="EMBL/GenBank/DDBJ databases">
        <authorList>
            <person name="Krishnakumar V."/>
            <person name="Cheung F."/>
            <person name="Xiao Y."/>
            <person name="Chan A."/>
            <person name="Moskal W.A."/>
            <person name="Town C.D."/>
        </authorList>
    </citation>
    <scope>NUCLEOTIDE SEQUENCE</scope>
</reference>
<sequence>MSHSMKEPAKKSITPFFDLNQIAREEEELLVTEPVRIEEPKRITQRDASEEQLNDIMLSVCRNDGSGSSRTSVKRKISWQDQVALRV</sequence>
<accession>I3T320</accession>
<organism evidence="1">
    <name type="scientific">Lotus japonicus</name>
    <name type="common">Lotus corniculatus var. japonicus</name>
    <dbReference type="NCBI Taxonomy" id="34305"/>
    <lineage>
        <taxon>Eukaryota</taxon>
        <taxon>Viridiplantae</taxon>
        <taxon>Streptophyta</taxon>
        <taxon>Embryophyta</taxon>
        <taxon>Tracheophyta</taxon>
        <taxon>Spermatophyta</taxon>
        <taxon>Magnoliopsida</taxon>
        <taxon>eudicotyledons</taxon>
        <taxon>Gunneridae</taxon>
        <taxon>Pentapetalae</taxon>
        <taxon>rosids</taxon>
        <taxon>fabids</taxon>
        <taxon>Fabales</taxon>
        <taxon>Fabaceae</taxon>
        <taxon>Papilionoideae</taxon>
        <taxon>50 kb inversion clade</taxon>
        <taxon>NPAAA clade</taxon>
        <taxon>Hologalegina</taxon>
        <taxon>robinioid clade</taxon>
        <taxon>Loteae</taxon>
        <taxon>Lotus</taxon>
    </lineage>
</organism>
<dbReference type="AlphaFoldDB" id="I3T320"/>
<proteinExistence type="evidence at transcript level"/>
<dbReference type="EMBL" id="BT147118">
    <property type="protein sequence ID" value="AFK46912.1"/>
    <property type="molecule type" value="mRNA"/>
</dbReference>